<evidence type="ECO:0000313" key="3">
    <source>
        <dbReference type="Proteomes" id="UP000548582"/>
    </source>
</evidence>
<dbReference type="AlphaFoldDB" id="A0A848E9H8"/>
<dbReference type="RefSeq" id="WP_170053359.1">
    <property type="nucleotide sequence ID" value="NZ_JABBKX010000002.1"/>
</dbReference>
<accession>A0A848E9H8</accession>
<reference evidence="2 3" key="1">
    <citation type="submission" date="2020-03" db="EMBL/GenBank/DDBJ databases">
        <authorList>
            <person name="Sun Q."/>
        </authorList>
    </citation>
    <scope>NUCLEOTIDE SEQUENCE [LARGE SCALE GENOMIC DNA]</scope>
    <source>
        <strain evidence="2 3">JC162</strain>
    </source>
</reference>
<name>A0A848E9H8_9PROT</name>
<proteinExistence type="predicted"/>
<evidence type="ECO:0000313" key="2">
    <source>
        <dbReference type="EMBL" id="NMJ41121.1"/>
    </source>
</evidence>
<sequence>MSVVSVCVAWLRRLFRVAPPTPQAEALDPQGRRDVGLPPAPRSAETEQARLLQYGPFW</sequence>
<dbReference type="EMBL" id="JABBKX010000002">
    <property type="protein sequence ID" value="NMJ41121.1"/>
    <property type="molecule type" value="Genomic_DNA"/>
</dbReference>
<protein>
    <submittedName>
        <fullName evidence="2">Uncharacterized protein</fullName>
    </submittedName>
</protein>
<feature type="region of interest" description="Disordered" evidence="1">
    <location>
        <begin position="22"/>
        <end position="58"/>
    </location>
</feature>
<keyword evidence="3" id="KW-1185">Reference proteome</keyword>
<gene>
    <name evidence="2" type="ORF">GWK16_07715</name>
</gene>
<evidence type="ECO:0000256" key="1">
    <source>
        <dbReference type="SAM" id="MobiDB-lite"/>
    </source>
</evidence>
<organism evidence="2 3">
    <name type="scientific">Neoroseomonas marina</name>
    <dbReference type="NCBI Taxonomy" id="1232220"/>
    <lineage>
        <taxon>Bacteria</taxon>
        <taxon>Pseudomonadati</taxon>
        <taxon>Pseudomonadota</taxon>
        <taxon>Alphaproteobacteria</taxon>
        <taxon>Acetobacterales</taxon>
        <taxon>Acetobacteraceae</taxon>
        <taxon>Neoroseomonas</taxon>
    </lineage>
</organism>
<dbReference type="Proteomes" id="UP000548582">
    <property type="component" value="Unassembled WGS sequence"/>
</dbReference>
<comment type="caution">
    <text evidence="2">The sequence shown here is derived from an EMBL/GenBank/DDBJ whole genome shotgun (WGS) entry which is preliminary data.</text>
</comment>